<keyword evidence="3" id="KW-1003">Cell membrane</keyword>
<sequence>MLYNQHEIVILAVVVVIRENAVMSSHELSRATLLVVLTMIIIRILASGHCTVVGATAPPDDNSPTDITESTNTSWTPHHHHHHHHSQQQQQPRNEAVVNSSTAANSSLMALSSHITSGISNNNNGQPQQPPLRCRIETGAYLQLNEYKLETCSRCYNYMPDTSFKHDARLKMVPAMQGYALLVDTVNSRVYLANETNAIGSTFKSMSLRLKWQQCCADAIECCLKTLEATPSDTNNDDNHNDNDDDKNTEDNNSVDDYSNADDKATENRCPRTWDGWSCWHSALAATVTQRECPDHIFLFDEPACNGLASKECTQDAHWFKREGREWSNYGGCAREDIYINRFRYSIFTHLMSIVAIVPALFIFSYYKAWRKSERIRIHKNLLFALLVHAILSAVLKWNMLTGNFDSAASAAAGENTPSSSSASADAASASSSFSTTSASLQTESLLLDNHNSNNRQSDNFCWAISVAIRYARNVCYFWMFNEALYLHLILKMAPKEPQFRPLCQAAYICPFLLVALYTVVRSWLTSTGYMGPWLVRLLLSSSSTSSSINSTSDTLASATSIMTATTTMTSSSTTSSNLSDISAGNDQFESTATELKYIDENRCWLLPSPAHEWIEWIINFPNLCLLLANCVFLGYLLQTMCSLQRLPIASQATIHTSNPPTTPTFNANNAKPKAARYKKKLKLKHKQQLINNNHLEKQRLANANAANINDIGSDSDAHNCCRMSAQDPYQQQQQQQQCKNHHSFGNERTLSTSVTYTEPTTTTTTPTANTATPSVSLSRAPKVLRSKATSSSSWSSSSGVGFGGALKAACLLLPLYGLHYLIIVIRPNIDVDGFQGFAVAVLFCYATKEVRIQLARTFRRNNSAMQRNATYNMTELCIT</sequence>
<dbReference type="PROSITE" id="PS50261">
    <property type="entry name" value="G_PROTEIN_RECEP_F2_4"/>
    <property type="match status" value="1"/>
</dbReference>
<feature type="compositionally biased region" description="Low complexity" evidence="12">
    <location>
        <begin position="750"/>
        <end position="775"/>
    </location>
</feature>
<evidence type="ECO:0000259" key="15">
    <source>
        <dbReference type="PROSITE" id="PS50261"/>
    </source>
</evidence>
<keyword evidence="4 13" id="KW-0812">Transmembrane</keyword>
<dbReference type="InterPro" id="IPR050332">
    <property type="entry name" value="GPCR_2"/>
</dbReference>
<dbReference type="SMART" id="SM00008">
    <property type="entry name" value="HormR"/>
    <property type="match status" value="1"/>
</dbReference>
<dbReference type="InterPro" id="IPR000832">
    <property type="entry name" value="GPCR_2_secretin-like"/>
</dbReference>
<feature type="region of interest" description="Disordered" evidence="12">
    <location>
        <begin position="233"/>
        <end position="269"/>
    </location>
</feature>
<keyword evidence="10" id="KW-0807">Transducer</keyword>
<keyword evidence="6" id="KW-0297">G-protein coupled receptor</keyword>
<comment type="subcellular location">
    <subcellularLocation>
        <location evidence="1">Cell membrane</location>
        <topology evidence="1">Multi-pass membrane protein</topology>
    </subcellularLocation>
</comment>
<evidence type="ECO:0000256" key="9">
    <source>
        <dbReference type="ARBA" id="ARBA00023180"/>
    </source>
</evidence>
<accession>A0ABQ7SCW8</accession>
<feature type="transmembrane region" description="Helical" evidence="13">
    <location>
        <begin position="347"/>
        <end position="370"/>
    </location>
</feature>
<evidence type="ECO:0000256" key="11">
    <source>
        <dbReference type="SAM" id="Coils"/>
    </source>
</evidence>
<feature type="region of interest" description="Disordered" evidence="12">
    <location>
        <begin position="56"/>
        <end position="101"/>
    </location>
</feature>
<keyword evidence="5 13" id="KW-1133">Transmembrane helix</keyword>
<evidence type="ECO:0000256" key="6">
    <source>
        <dbReference type="ARBA" id="ARBA00023040"/>
    </source>
</evidence>
<dbReference type="InterPro" id="IPR017981">
    <property type="entry name" value="GPCR_2-like_7TM"/>
</dbReference>
<evidence type="ECO:0000256" key="13">
    <source>
        <dbReference type="SAM" id="Phobius"/>
    </source>
</evidence>
<keyword evidence="11" id="KW-0175">Coiled coil</keyword>
<keyword evidence="9" id="KW-0325">Glycoprotein</keyword>
<dbReference type="Pfam" id="PF02793">
    <property type="entry name" value="HRM"/>
    <property type="match status" value="1"/>
</dbReference>
<evidence type="ECO:0000256" key="3">
    <source>
        <dbReference type="ARBA" id="ARBA00022475"/>
    </source>
</evidence>
<evidence type="ECO:0000256" key="7">
    <source>
        <dbReference type="ARBA" id="ARBA00023136"/>
    </source>
</evidence>
<dbReference type="SUPFAM" id="SSF111418">
    <property type="entry name" value="Hormone receptor domain"/>
    <property type="match status" value="1"/>
</dbReference>
<organism evidence="16 17">
    <name type="scientific">Fragariocoptes setiger</name>
    <dbReference type="NCBI Taxonomy" id="1670756"/>
    <lineage>
        <taxon>Eukaryota</taxon>
        <taxon>Metazoa</taxon>
        <taxon>Ecdysozoa</taxon>
        <taxon>Arthropoda</taxon>
        <taxon>Chelicerata</taxon>
        <taxon>Arachnida</taxon>
        <taxon>Acari</taxon>
        <taxon>Acariformes</taxon>
        <taxon>Trombidiformes</taxon>
        <taxon>Prostigmata</taxon>
        <taxon>Eupodina</taxon>
        <taxon>Eriophyoidea</taxon>
        <taxon>Phytoptidae</taxon>
        <taxon>Fragariocoptes</taxon>
    </lineage>
</organism>
<evidence type="ECO:0000256" key="8">
    <source>
        <dbReference type="ARBA" id="ARBA00023170"/>
    </source>
</evidence>
<comment type="similarity">
    <text evidence="2">Belongs to the G-protein coupled receptor 2 family.</text>
</comment>
<evidence type="ECO:0000256" key="12">
    <source>
        <dbReference type="SAM" id="MobiDB-lite"/>
    </source>
</evidence>
<dbReference type="Proteomes" id="UP000825002">
    <property type="component" value="Unassembled WGS sequence"/>
</dbReference>
<gene>
    <name evidence="16" type="primary">CALCRL</name>
    <name evidence="16" type="ORF">GZH46_00342</name>
</gene>
<dbReference type="InterPro" id="IPR036445">
    <property type="entry name" value="GPCR_2_extracell_dom_sf"/>
</dbReference>
<feature type="compositionally biased region" description="Polar residues" evidence="12">
    <location>
        <begin position="62"/>
        <end position="76"/>
    </location>
</feature>
<keyword evidence="17" id="KW-1185">Reference proteome</keyword>
<evidence type="ECO:0000256" key="1">
    <source>
        <dbReference type="ARBA" id="ARBA00004651"/>
    </source>
</evidence>
<dbReference type="PANTHER" id="PTHR45620:SF42">
    <property type="entry name" value="G-PROTEIN COUPLED RECEPTOR SEB-2"/>
    <property type="match status" value="1"/>
</dbReference>
<evidence type="ECO:0000313" key="16">
    <source>
        <dbReference type="EMBL" id="KAG9511095.1"/>
    </source>
</evidence>
<feature type="coiled-coil region" evidence="11">
    <location>
        <begin position="679"/>
        <end position="707"/>
    </location>
</feature>
<reference evidence="16 17" key="1">
    <citation type="submission" date="2020-10" db="EMBL/GenBank/DDBJ databases">
        <authorList>
            <person name="Klimov P.B."/>
            <person name="Dyachkov S.M."/>
            <person name="Chetverikov P.E."/>
        </authorList>
    </citation>
    <scope>NUCLEOTIDE SEQUENCE [LARGE SCALE GENOMIC DNA]</scope>
    <source>
        <strain evidence="16">BMOC 18-1129-001#AD2665</strain>
        <tissue evidence="16">Entire mites</tissue>
    </source>
</reference>
<dbReference type="Gene3D" id="1.20.1070.10">
    <property type="entry name" value="Rhodopsin 7-helix transmembrane proteins"/>
    <property type="match status" value="2"/>
</dbReference>
<feature type="region of interest" description="Disordered" evidence="12">
    <location>
        <begin position="750"/>
        <end position="783"/>
    </location>
</feature>
<dbReference type="InterPro" id="IPR017983">
    <property type="entry name" value="GPCR_2_secretin-like_CS"/>
</dbReference>
<feature type="transmembrane region" description="Helical" evidence="13">
    <location>
        <begin position="382"/>
        <end position="400"/>
    </location>
</feature>
<keyword evidence="7 13" id="KW-0472">Membrane</keyword>
<dbReference type="PANTHER" id="PTHR45620">
    <property type="entry name" value="PDF RECEPTOR-LIKE PROTEIN-RELATED"/>
    <property type="match status" value="1"/>
</dbReference>
<dbReference type="PROSITE" id="PS00649">
    <property type="entry name" value="G_PROTEIN_RECEP_F2_1"/>
    <property type="match status" value="1"/>
</dbReference>
<dbReference type="InterPro" id="IPR001879">
    <property type="entry name" value="GPCR_2_extracellular_dom"/>
</dbReference>
<dbReference type="Gene3D" id="4.10.1240.10">
    <property type="entry name" value="GPCR, family 2, extracellular hormone receptor domain"/>
    <property type="match status" value="1"/>
</dbReference>
<dbReference type="PROSITE" id="PS50227">
    <property type="entry name" value="G_PROTEIN_RECEP_F2_3"/>
    <property type="match status" value="1"/>
</dbReference>
<proteinExistence type="inferred from homology"/>
<dbReference type="Pfam" id="PF00002">
    <property type="entry name" value="7tm_2"/>
    <property type="match status" value="1"/>
</dbReference>
<protein>
    <submittedName>
        <fullName evidence="16">Calcitonin gene-related peptide type 1 receptor</fullName>
    </submittedName>
</protein>
<evidence type="ECO:0000256" key="2">
    <source>
        <dbReference type="ARBA" id="ARBA00005314"/>
    </source>
</evidence>
<dbReference type="EMBL" id="JAIFTH010000032">
    <property type="protein sequence ID" value="KAG9511095.1"/>
    <property type="molecule type" value="Genomic_DNA"/>
</dbReference>
<comment type="caution">
    <text evidence="16">The sequence shown here is derived from an EMBL/GenBank/DDBJ whole genome shotgun (WGS) entry which is preliminary data.</text>
</comment>
<evidence type="ECO:0000259" key="14">
    <source>
        <dbReference type="PROSITE" id="PS50227"/>
    </source>
</evidence>
<name>A0ABQ7SCW8_9ACAR</name>
<evidence type="ECO:0000313" key="17">
    <source>
        <dbReference type="Proteomes" id="UP000825002"/>
    </source>
</evidence>
<keyword evidence="8 16" id="KW-0675">Receptor</keyword>
<feature type="domain" description="G-protein coupled receptors family 2 profile 1" evidence="14">
    <location>
        <begin position="222"/>
        <end position="337"/>
    </location>
</feature>
<evidence type="ECO:0000256" key="4">
    <source>
        <dbReference type="ARBA" id="ARBA00022692"/>
    </source>
</evidence>
<feature type="domain" description="G-protein coupled receptors family 2 profile 2" evidence="15">
    <location>
        <begin position="342"/>
        <end position="848"/>
    </location>
</feature>
<evidence type="ECO:0000256" key="10">
    <source>
        <dbReference type="ARBA" id="ARBA00023224"/>
    </source>
</evidence>
<feature type="compositionally biased region" description="Low complexity" evidence="12">
    <location>
        <begin position="87"/>
        <end position="101"/>
    </location>
</feature>
<feature type="compositionally biased region" description="Basic residues" evidence="12">
    <location>
        <begin position="77"/>
        <end position="86"/>
    </location>
</feature>
<evidence type="ECO:0000256" key="5">
    <source>
        <dbReference type="ARBA" id="ARBA00022989"/>
    </source>
</evidence>